<accession>A0ABS8W1P3</accession>
<keyword evidence="2" id="KW-1185">Reference proteome</keyword>
<dbReference type="RefSeq" id="WP_232879154.1">
    <property type="nucleotide sequence ID" value="NZ_JAJSOJ010000099.1"/>
</dbReference>
<evidence type="ECO:0000313" key="1">
    <source>
        <dbReference type="EMBL" id="MCE0745534.1"/>
    </source>
</evidence>
<comment type="caution">
    <text evidence="1">The sequence shown here is derived from an EMBL/GenBank/DDBJ whole genome shotgun (WGS) entry which is preliminary data.</text>
</comment>
<reference evidence="1 2" key="1">
    <citation type="submission" date="2021-12" db="EMBL/GenBank/DDBJ databases">
        <title>Genome sequence of Acetobacter sicerae DmPark20a_162.</title>
        <authorList>
            <person name="Chaston J.M."/>
        </authorList>
    </citation>
    <scope>NUCLEOTIDE SEQUENCE [LARGE SCALE GENOMIC DNA]</scope>
    <source>
        <strain evidence="1 2">DmPark20a_162</strain>
    </source>
</reference>
<evidence type="ECO:0008006" key="3">
    <source>
        <dbReference type="Google" id="ProtNLM"/>
    </source>
</evidence>
<protein>
    <recommendedName>
        <fullName evidence="3">Transposase</fullName>
    </recommendedName>
</protein>
<sequence length="71" mass="7866">MSGAVRSDLLHQTAGLCVTVALRSRQMSRRTPKEQSARERKAWVRLSAAMNDAENQCRILQGILRGGEKNG</sequence>
<evidence type="ECO:0000313" key="2">
    <source>
        <dbReference type="Proteomes" id="UP001521074"/>
    </source>
</evidence>
<gene>
    <name evidence="1" type="ORF">LWC05_16820</name>
</gene>
<dbReference type="EMBL" id="JAJSOJ010000099">
    <property type="protein sequence ID" value="MCE0745534.1"/>
    <property type="molecule type" value="Genomic_DNA"/>
</dbReference>
<proteinExistence type="predicted"/>
<dbReference type="Proteomes" id="UP001521074">
    <property type="component" value="Unassembled WGS sequence"/>
</dbReference>
<organism evidence="1 2">
    <name type="scientific">Acetobacter sicerae</name>
    <dbReference type="NCBI Taxonomy" id="85325"/>
    <lineage>
        <taxon>Bacteria</taxon>
        <taxon>Pseudomonadati</taxon>
        <taxon>Pseudomonadota</taxon>
        <taxon>Alphaproteobacteria</taxon>
        <taxon>Acetobacterales</taxon>
        <taxon>Acetobacteraceae</taxon>
        <taxon>Acetobacter</taxon>
    </lineage>
</organism>
<name>A0ABS8W1P3_9PROT</name>